<reference evidence="2" key="1">
    <citation type="journal article" date="2023" name="Int. J. Syst. Evol. Microbiol.">
        <title>Mesoterricola silvestris gen. nov., sp. nov., Mesoterricola sediminis sp. nov., Geothrix oryzae sp. nov., Geothrix edaphica sp. nov., Geothrix rubra sp. nov., and Geothrix limicola sp. nov., six novel members of Acidobacteriota isolated from soils.</title>
        <authorList>
            <person name="Itoh H."/>
            <person name="Sugisawa Y."/>
            <person name="Mise K."/>
            <person name="Xu Z."/>
            <person name="Kuniyasu M."/>
            <person name="Ushijima N."/>
            <person name="Kawano K."/>
            <person name="Kobayashi E."/>
            <person name="Shiratori Y."/>
            <person name="Masuda Y."/>
            <person name="Senoo K."/>
        </authorList>
    </citation>
    <scope>NUCLEOTIDE SEQUENCE</scope>
    <source>
        <strain evidence="2">W786</strain>
    </source>
</reference>
<sequence length="199" mass="21567">MRFFQLILAAAFLSLPVTAAGSVPTTLDYRVKVRLRDAAAPLEGTLKVATLPPIQTRNRVKKPRFVAWRVTLQPEGRFPAPVAARLARLLYLEGPGPGLVPREGGIRVGSRFCRFWQAQTPASVGAFVYLAEIGPDLLALSYLSASLPDGEIASVELHLDRAACAPGALPAEEGRALLTSLKQWGALLEESPMQEERIN</sequence>
<organism evidence="2 3">
    <name type="scientific">Mesoterricola sediminis</name>
    <dbReference type="NCBI Taxonomy" id="2927980"/>
    <lineage>
        <taxon>Bacteria</taxon>
        <taxon>Pseudomonadati</taxon>
        <taxon>Acidobacteriota</taxon>
        <taxon>Holophagae</taxon>
        <taxon>Holophagales</taxon>
        <taxon>Holophagaceae</taxon>
        <taxon>Mesoterricola</taxon>
    </lineage>
</organism>
<evidence type="ECO:0000313" key="3">
    <source>
        <dbReference type="Proteomes" id="UP001228113"/>
    </source>
</evidence>
<accession>A0AA48GTU8</accession>
<dbReference type="AlphaFoldDB" id="A0AA48GTU8"/>
<feature type="chain" id="PRO_5041399868" evidence="1">
    <location>
        <begin position="20"/>
        <end position="199"/>
    </location>
</feature>
<gene>
    <name evidence="2" type="ORF">METESE_24600</name>
</gene>
<keyword evidence="3" id="KW-1185">Reference proteome</keyword>
<name>A0AA48GTU8_9BACT</name>
<dbReference type="Proteomes" id="UP001228113">
    <property type="component" value="Chromosome"/>
</dbReference>
<dbReference type="EMBL" id="AP027081">
    <property type="protein sequence ID" value="BDU77502.1"/>
    <property type="molecule type" value="Genomic_DNA"/>
</dbReference>
<proteinExistence type="predicted"/>
<protein>
    <submittedName>
        <fullName evidence="2">Uncharacterized protein</fullName>
    </submittedName>
</protein>
<feature type="signal peptide" evidence="1">
    <location>
        <begin position="1"/>
        <end position="19"/>
    </location>
</feature>
<keyword evidence="1" id="KW-0732">Signal</keyword>
<dbReference type="KEGG" id="msea:METESE_24600"/>
<evidence type="ECO:0000313" key="2">
    <source>
        <dbReference type="EMBL" id="BDU77502.1"/>
    </source>
</evidence>
<evidence type="ECO:0000256" key="1">
    <source>
        <dbReference type="SAM" id="SignalP"/>
    </source>
</evidence>
<dbReference type="RefSeq" id="WP_243331867.1">
    <property type="nucleotide sequence ID" value="NZ_AP027081.1"/>
</dbReference>